<dbReference type="RefSeq" id="WP_163733266.1">
    <property type="nucleotide sequence ID" value="NZ_AP022601.1"/>
</dbReference>
<keyword evidence="4" id="KW-1185">Reference proteome</keyword>
<sequence length="190" mass="20302">MAEREASGDFDYLIGDLPEAPSDVEISDGDETLLESAPADDYEPALHDRAPGTFDAFDADTWYFEPAPEPWYRRRQTLAVWIAVGAAAAALVVSAVLLIVRSPGPEVDTTTPTEAPSTTTAVSTERTTSSVVPPPPAPETSAGPIDPRPAQTVRPQNPRPRSTRPPEIGVTRTPVTRSPISVAPQPRGPR</sequence>
<evidence type="ECO:0000256" key="1">
    <source>
        <dbReference type="SAM" id="MobiDB-lite"/>
    </source>
</evidence>
<feature type="region of interest" description="Disordered" evidence="1">
    <location>
        <begin position="104"/>
        <end position="190"/>
    </location>
</feature>
<protein>
    <submittedName>
        <fullName evidence="3">Uncharacterized protein</fullName>
    </submittedName>
</protein>
<accession>A0A9W4B6R9</accession>
<feature type="compositionally biased region" description="Low complexity" evidence="1">
    <location>
        <begin position="109"/>
        <end position="131"/>
    </location>
</feature>
<reference evidence="3 4" key="1">
    <citation type="journal article" date="2019" name="Emerg. Microbes Infect.">
        <title>Comprehensive subspecies identification of 175 nontuberculous mycobacteria species based on 7547 genomic profiles.</title>
        <authorList>
            <person name="Matsumoto Y."/>
            <person name="Kinjo T."/>
            <person name="Motooka D."/>
            <person name="Nabeya D."/>
            <person name="Jung N."/>
            <person name="Uechi K."/>
            <person name="Horii T."/>
            <person name="Iida T."/>
            <person name="Fujita J."/>
            <person name="Nakamura S."/>
        </authorList>
    </citation>
    <scope>NUCLEOTIDE SEQUENCE [LARGE SCALE GENOMIC DNA]</scope>
    <source>
        <strain evidence="3 4">JCM 6399</strain>
    </source>
</reference>
<gene>
    <name evidence="3" type="ORF">MGALJ_45890</name>
</gene>
<evidence type="ECO:0000313" key="4">
    <source>
        <dbReference type="Proteomes" id="UP000465785"/>
    </source>
</evidence>
<dbReference type="Proteomes" id="UP000465785">
    <property type="component" value="Chromosome"/>
</dbReference>
<organism evidence="3 4">
    <name type="scientific">Mycobacterium gallinarum</name>
    <dbReference type="NCBI Taxonomy" id="39689"/>
    <lineage>
        <taxon>Bacteria</taxon>
        <taxon>Bacillati</taxon>
        <taxon>Actinomycetota</taxon>
        <taxon>Actinomycetes</taxon>
        <taxon>Mycobacteriales</taxon>
        <taxon>Mycobacteriaceae</taxon>
        <taxon>Mycobacterium</taxon>
    </lineage>
</organism>
<dbReference type="EMBL" id="AP022601">
    <property type="protein sequence ID" value="BBY94920.1"/>
    <property type="molecule type" value="Genomic_DNA"/>
</dbReference>
<evidence type="ECO:0000256" key="2">
    <source>
        <dbReference type="SAM" id="Phobius"/>
    </source>
</evidence>
<dbReference type="AlphaFoldDB" id="A0A9W4B6R9"/>
<dbReference type="KEGG" id="mgau:MGALJ_45890"/>
<name>A0A9W4B6R9_9MYCO</name>
<keyword evidence="2" id="KW-1133">Transmembrane helix</keyword>
<keyword evidence="2" id="KW-0472">Membrane</keyword>
<feature type="transmembrane region" description="Helical" evidence="2">
    <location>
        <begin position="78"/>
        <end position="100"/>
    </location>
</feature>
<evidence type="ECO:0000313" key="3">
    <source>
        <dbReference type="EMBL" id="BBY94920.1"/>
    </source>
</evidence>
<proteinExistence type="predicted"/>
<keyword evidence="2" id="KW-0812">Transmembrane</keyword>